<accession>A0A433QAR4</accession>
<feature type="compositionally biased region" description="Polar residues" evidence="1">
    <location>
        <begin position="587"/>
        <end position="597"/>
    </location>
</feature>
<feature type="region of interest" description="Disordered" evidence="1">
    <location>
        <begin position="1126"/>
        <end position="1151"/>
    </location>
</feature>
<feature type="region of interest" description="Disordered" evidence="1">
    <location>
        <begin position="562"/>
        <end position="659"/>
    </location>
</feature>
<gene>
    <name evidence="2" type="ORF">BC938DRAFT_484036</name>
</gene>
<feature type="compositionally biased region" description="Polar residues" evidence="1">
    <location>
        <begin position="1251"/>
        <end position="1274"/>
    </location>
</feature>
<dbReference type="Gene3D" id="3.80.10.10">
    <property type="entry name" value="Ribonuclease Inhibitor"/>
    <property type="match status" value="2"/>
</dbReference>
<feature type="compositionally biased region" description="Acidic residues" evidence="1">
    <location>
        <begin position="1214"/>
        <end position="1226"/>
    </location>
</feature>
<evidence type="ECO:0000313" key="3">
    <source>
        <dbReference type="Proteomes" id="UP000274822"/>
    </source>
</evidence>
<feature type="region of interest" description="Disordered" evidence="1">
    <location>
        <begin position="928"/>
        <end position="1090"/>
    </location>
</feature>
<feature type="region of interest" description="Disordered" evidence="1">
    <location>
        <begin position="740"/>
        <end position="768"/>
    </location>
</feature>
<reference evidence="2 3" key="1">
    <citation type="journal article" date="2018" name="New Phytol.">
        <title>Phylogenomics of Endogonaceae and evolution of mycorrhizas within Mucoromycota.</title>
        <authorList>
            <person name="Chang Y."/>
            <person name="Desiro A."/>
            <person name="Na H."/>
            <person name="Sandor L."/>
            <person name="Lipzen A."/>
            <person name="Clum A."/>
            <person name="Barry K."/>
            <person name="Grigoriev I.V."/>
            <person name="Martin F.M."/>
            <person name="Stajich J.E."/>
            <person name="Smith M.E."/>
            <person name="Bonito G."/>
            <person name="Spatafora J.W."/>
        </authorList>
    </citation>
    <scope>NUCLEOTIDE SEQUENCE [LARGE SCALE GENOMIC DNA]</scope>
    <source>
        <strain evidence="2 3">AD002</strain>
    </source>
</reference>
<organism evidence="2 3">
    <name type="scientific">Jimgerdemannia flammicorona</name>
    <dbReference type="NCBI Taxonomy" id="994334"/>
    <lineage>
        <taxon>Eukaryota</taxon>
        <taxon>Fungi</taxon>
        <taxon>Fungi incertae sedis</taxon>
        <taxon>Mucoromycota</taxon>
        <taxon>Mucoromycotina</taxon>
        <taxon>Endogonomycetes</taxon>
        <taxon>Endogonales</taxon>
        <taxon>Endogonaceae</taxon>
        <taxon>Jimgerdemannia</taxon>
    </lineage>
</organism>
<feature type="compositionally biased region" description="Acidic residues" evidence="1">
    <location>
        <begin position="1234"/>
        <end position="1248"/>
    </location>
</feature>
<feature type="compositionally biased region" description="Polar residues" evidence="1">
    <location>
        <begin position="674"/>
        <end position="694"/>
    </location>
</feature>
<proteinExistence type="predicted"/>
<feature type="compositionally biased region" description="Basic residues" evidence="1">
    <location>
        <begin position="564"/>
        <end position="584"/>
    </location>
</feature>
<feature type="compositionally biased region" description="Basic and acidic residues" evidence="1">
    <location>
        <begin position="740"/>
        <end position="760"/>
    </location>
</feature>
<evidence type="ECO:0008006" key="4">
    <source>
        <dbReference type="Google" id="ProtNLM"/>
    </source>
</evidence>
<evidence type="ECO:0000313" key="2">
    <source>
        <dbReference type="EMBL" id="RUS26851.1"/>
    </source>
</evidence>
<dbReference type="GO" id="GO:0031146">
    <property type="term" value="P:SCF-dependent proteasomal ubiquitin-dependent protein catabolic process"/>
    <property type="evidence" value="ECO:0007669"/>
    <property type="project" value="TreeGrafter"/>
</dbReference>
<feature type="compositionally biased region" description="Basic and acidic residues" evidence="1">
    <location>
        <begin position="1183"/>
        <end position="1194"/>
    </location>
</feature>
<protein>
    <recommendedName>
        <fullName evidence="4">F-box domain-containing protein</fullName>
    </recommendedName>
</protein>
<dbReference type="InterPro" id="IPR032675">
    <property type="entry name" value="LRR_dom_sf"/>
</dbReference>
<feature type="compositionally biased region" description="Basic and acidic residues" evidence="1">
    <location>
        <begin position="966"/>
        <end position="982"/>
    </location>
</feature>
<feature type="compositionally biased region" description="Low complexity" evidence="1">
    <location>
        <begin position="928"/>
        <end position="939"/>
    </location>
</feature>
<keyword evidence="3" id="KW-1185">Reference proteome</keyword>
<dbReference type="GO" id="GO:0019005">
    <property type="term" value="C:SCF ubiquitin ligase complex"/>
    <property type="evidence" value="ECO:0007669"/>
    <property type="project" value="TreeGrafter"/>
</dbReference>
<feature type="compositionally biased region" description="Low complexity" evidence="1">
    <location>
        <begin position="1292"/>
        <end position="1301"/>
    </location>
</feature>
<feature type="compositionally biased region" description="Low complexity" evidence="1">
    <location>
        <begin position="1326"/>
        <end position="1341"/>
    </location>
</feature>
<feature type="region of interest" description="Disordered" evidence="1">
    <location>
        <begin position="674"/>
        <end position="710"/>
    </location>
</feature>
<feature type="compositionally biased region" description="Acidic residues" evidence="1">
    <location>
        <begin position="1134"/>
        <end position="1143"/>
    </location>
</feature>
<dbReference type="PANTHER" id="PTHR13318">
    <property type="entry name" value="PARTNER OF PAIRED, ISOFORM B-RELATED"/>
    <property type="match status" value="1"/>
</dbReference>
<feature type="region of interest" description="Disordered" evidence="1">
    <location>
        <begin position="1172"/>
        <end position="1311"/>
    </location>
</feature>
<dbReference type="Proteomes" id="UP000274822">
    <property type="component" value="Unassembled WGS sequence"/>
</dbReference>
<dbReference type="SUPFAM" id="SSF52047">
    <property type="entry name" value="RNI-like"/>
    <property type="match status" value="1"/>
</dbReference>
<sequence>MNHYKTVKNDDWNFPIDVSNQNTLELPVRSREEFLRDSVQRICRYLPTQHDRFSACLVNKMWFVVAVDVLWERPEFLNAATFQRFLPALKKRPSALRVRHLNLCPRDALWPNKFPPVMTSQRPEHIAMKSTALAKSQVIIHLARHCERLESLTVYGWNLTDKNVENLINLCPDLVDLKLIGGTGLTPNLAQSLHKLLPKLRVLHLDGVHAISNAFVETIGTRCKTLRSLKLSFSQVVAGGIWSLSGCFEILTELVLADFDHLGPDISERFAGTFVNLHTLTVTGQLINLPTLQYLVALSPRLVHLNLCCTLPDGAYRPADRALADRKFPSREPTLRTLRIEGIPLTNAAMNQLAPSLAALNVLAVASCPSLTDDAIRTLCSTAATTLTSAAFLNCPNVTENTLHTLAVTNGSTVVDVSFDACGAFSPSYVQRFTQTCPALERVAVHGVKDLVESFVYEFATEKKEKAELEQAEGTAATEDAETPTWKCTIEGEGVRLLANALPGNVILTLAQVKLIAEKLEVPFAEVEVAIREVLCLMPSHEIPSISCNSLDHCRSPAKLQSCRNRRRLPSKPARRKPFQRKYQPRPLSTHTTTASIATVVKATAPSATTAPATRSTQVVNAPARPQARAASAPDVTSALPPRLPITPPNSSKSQAVAAGSPLPTAWSLAKDISPSSRTEPLVNRSQPSGTVTDPSKLPQERRSSDSSLAKSVDRLAMNNWTEDSPPGDGVNWHERFRTNNLRQETKSDDAEPQLEDTKTDWPPIPGTNTIVAKLPSHGWDRPLAIIKQPASAAVVSPVDLGPWGAVSNPSWLGGPKSELPSSSSSSWDPDKVQQMNWHPVTVDTSIAKKKKGVLKQFDFAHLATGGWGDAPRAHIAWDDDRRQGVSVDVIDSQKQTTYWKKDDNGEWRTLAVDGNVTSGAASASASASIANQQQNSAGEVNGALTGPKASGRGSKKVTRPQGQTADRRAAQGNRDWTDRGARKGSPRSSGGIANTDMVIIMSDSSGSEEGMRSAGESATEETSEGLVDVEHSANKSMGNGKGKGRARDEEPSPFDTPLDEEAVMSARPLFEPPRHPGDPQWKSATEWRKTRQASSIEYVDVDPETREVEEEAAEEYLWNSLGSRGSVRRMDEGTDWNEEEVDTNFTTTQSEPKYHTFDDWVVSMATKKAADSLEPPFGVDDANQRQRSERTSQRTETVTVNKGKGRGVVNLMDDLDSEALFEAEQEQMHFGEVEEEEVEDDDDEDDAAWVSTSRPANGASRVNGNGLNNSQQQRRARQTPGRGAAKRRVVNGNGNDNGNDGFRKPIRPDQMAGAWGSFSAAKPAAASQANSSSTPQTTSALSVDRTTTVSEGRAAFETHYPSSDNMSMSLLDTQDEDYNADVDRFPGDEVMHPLQLMRGSTVVAPVVEEVVAVSPAPAPASAPGNMLSETMSGTVGTGGATANGNPRKTLLVVNLETPTGIRTLEIKEHDDPVAMAIRFCEQWNAVTKQESIIDTVQMSYNRVIEKRNLMRAQRRLKRAMIGAEAAAAAAAAAGGSAIYSTVNGMAASVESLI</sequence>
<feature type="compositionally biased region" description="Low complexity" evidence="1">
    <location>
        <begin position="598"/>
        <end position="634"/>
    </location>
</feature>
<feature type="region of interest" description="Disordered" evidence="1">
    <location>
        <begin position="810"/>
        <end position="831"/>
    </location>
</feature>
<feature type="region of interest" description="Disordered" evidence="1">
    <location>
        <begin position="1326"/>
        <end position="1349"/>
    </location>
</feature>
<dbReference type="EMBL" id="RBNJ01009523">
    <property type="protein sequence ID" value="RUS26851.1"/>
    <property type="molecule type" value="Genomic_DNA"/>
</dbReference>
<name>A0A433QAR4_9FUNG</name>
<evidence type="ECO:0000256" key="1">
    <source>
        <dbReference type="SAM" id="MobiDB-lite"/>
    </source>
</evidence>
<comment type="caution">
    <text evidence="2">The sequence shown here is derived from an EMBL/GenBank/DDBJ whole genome shotgun (WGS) entry which is preliminary data.</text>
</comment>